<comment type="similarity">
    <text evidence="2">Belongs to the CorA metal ion transporter (MIT) (TC 1.A.35) family.</text>
</comment>
<evidence type="ECO:0000256" key="2">
    <source>
        <dbReference type="ARBA" id="ARBA00009765"/>
    </source>
</evidence>
<evidence type="ECO:0000313" key="7">
    <source>
        <dbReference type="EMBL" id="AGL61930.1"/>
    </source>
</evidence>
<dbReference type="InterPro" id="IPR045861">
    <property type="entry name" value="CorA_cytoplasmic_dom"/>
</dbReference>
<dbReference type="Gene3D" id="3.30.460.20">
    <property type="entry name" value="CorA soluble domain-like"/>
    <property type="match status" value="1"/>
</dbReference>
<dbReference type="Gene3D" id="1.20.58.340">
    <property type="entry name" value="Magnesium transport protein CorA, transmembrane region"/>
    <property type="match status" value="2"/>
</dbReference>
<dbReference type="EMBL" id="CP005957">
    <property type="protein sequence ID" value="AGL61930.1"/>
    <property type="molecule type" value="Genomic_DNA"/>
</dbReference>
<dbReference type="Proteomes" id="UP000013893">
    <property type="component" value="Chromosome"/>
</dbReference>
<comment type="subcellular location">
    <subcellularLocation>
        <location evidence="1">Membrane</location>
        <topology evidence="1">Multi-pass membrane protein</topology>
    </subcellularLocation>
</comment>
<proteinExistence type="inferred from homology"/>
<dbReference type="CDD" id="cd12827">
    <property type="entry name" value="EcCorA_ZntB-like_u2"/>
    <property type="match status" value="1"/>
</dbReference>
<keyword evidence="5 6" id="KW-0472">Membrane</keyword>
<dbReference type="Pfam" id="PF01544">
    <property type="entry name" value="CorA"/>
    <property type="match status" value="1"/>
</dbReference>
<sequence length="307" mass="35103">MLKRYYRAIASKDLALLGEYRDNVWVHLESPSQDELAEVVERYDLVPGHLEDALDEDEVPRLESEGKQTYIYVRYVVRERTGDFETFPLLIILLENALITVSSRHVAPLEPLLSGKIPFTTREQTRLVLLIMQRITEQYDSLTDKTSRKIKAVRQRLRTHAVSNQDFVDFVLIEDELNEFLSALQPNSAVLRRLFVGHRLAEQDRDLVEDALLMNEQSVEKCNDNIKAIVGVRNAHSSISDNSLNQTMKVLTVATLAMAIPNMIFGVYSMNIETPFQHDTGAFWIILGITTIVLTIAMWLGRKKGIF</sequence>
<dbReference type="InterPro" id="IPR045863">
    <property type="entry name" value="CorA_TM1_TM2"/>
</dbReference>
<evidence type="ECO:0000313" key="8">
    <source>
        <dbReference type="Proteomes" id="UP000013893"/>
    </source>
</evidence>
<accession>R4PUT7</accession>
<dbReference type="SUPFAM" id="SSF143865">
    <property type="entry name" value="CorA soluble domain-like"/>
    <property type="match status" value="1"/>
</dbReference>
<reference evidence="7 8" key="1">
    <citation type="journal article" date="2013" name="Nat. Biotechnol.">
        <title>Genome sequences of rare, uncultured bacteria obtained by differential coverage binning of multiple metagenomes.</title>
        <authorList>
            <person name="Albertsen M."/>
            <person name="Hugenholtz P."/>
            <person name="Skarshewski A."/>
            <person name="Nielsen K.L."/>
            <person name="Tyson G.W."/>
            <person name="Nielsen P.H."/>
        </authorList>
    </citation>
    <scope>NUCLEOTIDE SEQUENCE [LARGE SCALE GENOMIC DNA]</scope>
    <source>
        <strain evidence="7">TM71</strain>
    </source>
</reference>
<evidence type="ECO:0000256" key="4">
    <source>
        <dbReference type="ARBA" id="ARBA00022989"/>
    </source>
</evidence>
<dbReference type="RefSeq" id="WP_015641380.1">
    <property type="nucleotide sequence ID" value="NC_021219.1"/>
</dbReference>
<keyword evidence="8" id="KW-1185">Reference proteome</keyword>
<name>R4PUT7_9BACT</name>
<dbReference type="HOGENOM" id="CLU_007127_8_1_0"/>
<evidence type="ECO:0000256" key="1">
    <source>
        <dbReference type="ARBA" id="ARBA00004141"/>
    </source>
</evidence>
<dbReference type="InterPro" id="IPR047199">
    <property type="entry name" value="CorA-like"/>
</dbReference>
<dbReference type="InterPro" id="IPR002523">
    <property type="entry name" value="MgTranspt_CorA/ZnTranspt_ZntB"/>
</dbReference>
<evidence type="ECO:0000256" key="5">
    <source>
        <dbReference type="ARBA" id="ARBA00023136"/>
    </source>
</evidence>
<dbReference type="KEGG" id="saal:L336_0221"/>
<evidence type="ECO:0000256" key="3">
    <source>
        <dbReference type="ARBA" id="ARBA00022692"/>
    </source>
</evidence>
<keyword evidence="4 6" id="KW-1133">Transmembrane helix</keyword>
<protein>
    <recommendedName>
        <fullName evidence="9">Mg2 transporter protein CorA family protein</fullName>
    </recommendedName>
</protein>
<feature type="transmembrane region" description="Helical" evidence="6">
    <location>
        <begin position="250"/>
        <end position="270"/>
    </location>
</feature>
<dbReference type="OrthoDB" id="9803416at2"/>
<evidence type="ECO:0000256" key="6">
    <source>
        <dbReference type="SAM" id="Phobius"/>
    </source>
</evidence>
<dbReference type="PANTHER" id="PTHR47891">
    <property type="entry name" value="TRANSPORTER-RELATED"/>
    <property type="match status" value="1"/>
</dbReference>
<gene>
    <name evidence="7" type="ORF">L336_0221</name>
</gene>
<dbReference type="PANTHER" id="PTHR47891:SF2">
    <property type="entry name" value="MAGNESIUM AND COBALT TRANSPORTER"/>
    <property type="match status" value="1"/>
</dbReference>
<organism evidence="7 8">
    <name type="scientific">Candidatus Saccharimonas aalborgensis</name>
    <dbReference type="NCBI Taxonomy" id="1332188"/>
    <lineage>
        <taxon>Bacteria</taxon>
        <taxon>Candidatus Saccharimonadota</taxon>
        <taxon>Candidatus Saccharimonadia</taxon>
        <taxon>Candidatus Saccharimonadales</taxon>
        <taxon>Candidatus Saccharimonadaceae</taxon>
        <taxon>Candidatus Saccharimonas</taxon>
    </lineage>
</organism>
<dbReference type="GO" id="GO:0046873">
    <property type="term" value="F:metal ion transmembrane transporter activity"/>
    <property type="evidence" value="ECO:0007669"/>
    <property type="project" value="InterPro"/>
</dbReference>
<keyword evidence="3 6" id="KW-0812">Transmembrane</keyword>
<dbReference type="STRING" id="1332188.L336_0221"/>
<dbReference type="GO" id="GO:0016020">
    <property type="term" value="C:membrane"/>
    <property type="evidence" value="ECO:0007669"/>
    <property type="project" value="UniProtKB-SubCell"/>
</dbReference>
<dbReference type="SUPFAM" id="SSF144083">
    <property type="entry name" value="Magnesium transport protein CorA, transmembrane region"/>
    <property type="match status" value="1"/>
</dbReference>
<dbReference type="AlphaFoldDB" id="R4PUT7"/>
<evidence type="ECO:0008006" key="9">
    <source>
        <dbReference type="Google" id="ProtNLM"/>
    </source>
</evidence>
<feature type="transmembrane region" description="Helical" evidence="6">
    <location>
        <begin position="282"/>
        <end position="301"/>
    </location>
</feature>